<protein>
    <submittedName>
        <fullName evidence="2">Uncharacterized protein</fullName>
    </submittedName>
</protein>
<comment type="caution">
    <text evidence="2">The sequence shown here is derived from an EMBL/GenBank/DDBJ whole genome shotgun (WGS) entry which is preliminary data.</text>
</comment>
<evidence type="ECO:0000313" key="2">
    <source>
        <dbReference type="EMBL" id="MPC64809.1"/>
    </source>
</evidence>
<dbReference type="AlphaFoldDB" id="A0A5B7H4R3"/>
<dbReference type="Proteomes" id="UP000324222">
    <property type="component" value="Unassembled WGS sequence"/>
</dbReference>
<sequence length="103" mass="11898">MISRGKPGSWGSAHNSQGRQQGSLSRRSTIDVPLRQVLMLYLLTPKALHPPVRLPETLEEMRSGTSKGLWRGEGKKYFDLEYPDFKLRLLTRQLMKNWQDTKT</sequence>
<name>A0A5B7H4R3_PORTR</name>
<dbReference type="EMBL" id="VSRR010022613">
    <property type="protein sequence ID" value="MPC64809.1"/>
    <property type="molecule type" value="Genomic_DNA"/>
</dbReference>
<accession>A0A5B7H4R3</accession>
<keyword evidence="3" id="KW-1185">Reference proteome</keyword>
<evidence type="ECO:0000313" key="3">
    <source>
        <dbReference type="Proteomes" id="UP000324222"/>
    </source>
</evidence>
<feature type="region of interest" description="Disordered" evidence="1">
    <location>
        <begin position="1"/>
        <end position="27"/>
    </location>
</feature>
<reference evidence="2 3" key="1">
    <citation type="submission" date="2019-05" db="EMBL/GenBank/DDBJ databases">
        <title>Another draft genome of Portunus trituberculatus and its Hox gene families provides insights of decapod evolution.</title>
        <authorList>
            <person name="Jeong J.-H."/>
            <person name="Song I."/>
            <person name="Kim S."/>
            <person name="Choi T."/>
            <person name="Kim D."/>
            <person name="Ryu S."/>
            <person name="Kim W."/>
        </authorList>
    </citation>
    <scope>NUCLEOTIDE SEQUENCE [LARGE SCALE GENOMIC DNA]</scope>
    <source>
        <tissue evidence="2">Muscle</tissue>
    </source>
</reference>
<feature type="compositionally biased region" description="Polar residues" evidence="1">
    <location>
        <begin position="12"/>
        <end position="27"/>
    </location>
</feature>
<gene>
    <name evidence="2" type="ORF">E2C01_058930</name>
</gene>
<organism evidence="2 3">
    <name type="scientific">Portunus trituberculatus</name>
    <name type="common">Swimming crab</name>
    <name type="synonym">Neptunus trituberculatus</name>
    <dbReference type="NCBI Taxonomy" id="210409"/>
    <lineage>
        <taxon>Eukaryota</taxon>
        <taxon>Metazoa</taxon>
        <taxon>Ecdysozoa</taxon>
        <taxon>Arthropoda</taxon>
        <taxon>Crustacea</taxon>
        <taxon>Multicrustacea</taxon>
        <taxon>Malacostraca</taxon>
        <taxon>Eumalacostraca</taxon>
        <taxon>Eucarida</taxon>
        <taxon>Decapoda</taxon>
        <taxon>Pleocyemata</taxon>
        <taxon>Brachyura</taxon>
        <taxon>Eubrachyura</taxon>
        <taxon>Portunoidea</taxon>
        <taxon>Portunidae</taxon>
        <taxon>Portuninae</taxon>
        <taxon>Portunus</taxon>
    </lineage>
</organism>
<evidence type="ECO:0000256" key="1">
    <source>
        <dbReference type="SAM" id="MobiDB-lite"/>
    </source>
</evidence>
<proteinExistence type="predicted"/>